<reference evidence="1" key="1">
    <citation type="submission" date="2016-01" db="EMBL/GenBank/DDBJ databases">
        <authorList>
            <person name="Regsiter A."/>
            <person name="william w."/>
        </authorList>
    </citation>
    <scope>NUCLEOTIDE SEQUENCE</scope>
    <source>
        <strain evidence="1">NCPPB 1641</strain>
    </source>
</reference>
<organism evidence="1 2">
    <name type="scientific">Agrobacterium deltaense NCPPB 1641</name>
    <dbReference type="NCBI Taxonomy" id="1183425"/>
    <lineage>
        <taxon>Bacteria</taxon>
        <taxon>Pseudomonadati</taxon>
        <taxon>Pseudomonadota</taxon>
        <taxon>Alphaproteobacteria</taxon>
        <taxon>Hyphomicrobiales</taxon>
        <taxon>Rhizobiaceae</taxon>
        <taxon>Rhizobium/Agrobacterium group</taxon>
        <taxon>Agrobacterium</taxon>
    </lineage>
</organism>
<dbReference type="EMBL" id="FCNP01000049">
    <property type="protein sequence ID" value="CVI63730.1"/>
    <property type="molecule type" value="Genomic_DNA"/>
</dbReference>
<evidence type="ECO:0000313" key="2">
    <source>
        <dbReference type="Proteomes" id="UP000192140"/>
    </source>
</evidence>
<sequence>MRKADVYTTTMQWEETNGVFIDLSMKALNRSALPTTRPQPETCSSAASKCRVVWIN</sequence>
<proteinExistence type="predicted"/>
<protein>
    <submittedName>
        <fullName evidence="1">Uncharacterized protein</fullName>
    </submittedName>
</protein>
<evidence type="ECO:0000313" key="1">
    <source>
        <dbReference type="EMBL" id="CVI63730.1"/>
    </source>
</evidence>
<accession>A0A1S7U9Y6</accession>
<gene>
    <name evidence="1" type="ORF">AGR7A_pAt20348</name>
</gene>
<keyword evidence="2" id="KW-1185">Reference proteome</keyword>
<dbReference type="AlphaFoldDB" id="A0A1S7U9Y6"/>
<name>A0A1S7U9Y6_9HYPH</name>
<dbReference type="Proteomes" id="UP000192140">
    <property type="component" value="Unassembled WGS sequence"/>
</dbReference>
<comment type="caution">
    <text evidence="1">The sequence shown here is derived from an EMBL/GenBank/DDBJ whole genome shotgun (WGS) entry which is preliminary data.</text>
</comment>